<dbReference type="Gene3D" id="6.10.140.2220">
    <property type="match status" value="1"/>
</dbReference>
<evidence type="ECO:0000256" key="4">
    <source>
        <dbReference type="PROSITE-ProRule" id="PRU00134"/>
    </source>
</evidence>
<evidence type="ECO:0000256" key="1">
    <source>
        <dbReference type="ARBA" id="ARBA00022723"/>
    </source>
</evidence>
<dbReference type="SUPFAM" id="SSF144232">
    <property type="entry name" value="HIT/MYND zinc finger-like"/>
    <property type="match status" value="1"/>
</dbReference>
<keyword evidence="1" id="KW-0479">Metal-binding</keyword>
<keyword evidence="2 4" id="KW-0863">Zinc-finger</keyword>
<evidence type="ECO:0000256" key="2">
    <source>
        <dbReference type="ARBA" id="ARBA00022771"/>
    </source>
</evidence>
<dbReference type="EMBL" id="JARKIF010000030">
    <property type="protein sequence ID" value="KAJ7612711.1"/>
    <property type="molecule type" value="Genomic_DNA"/>
</dbReference>
<dbReference type="Proteomes" id="UP001221142">
    <property type="component" value="Unassembled WGS sequence"/>
</dbReference>
<dbReference type="InterPro" id="IPR002893">
    <property type="entry name" value="Znf_MYND"/>
</dbReference>
<keyword evidence="3" id="KW-0862">Zinc</keyword>
<evidence type="ECO:0000313" key="7">
    <source>
        <dbReference type="Proteomes" id="UP001221142"/>
    </source>
</evidence>
<gene>
    <name evidence="6" type="ORF">FB45DRAFT_939597</name>
</gene>
<comment type="caution">
    <text evidence="6">The sequence shown here is derived from an EMBL/GenBank/DDBJ whole genome shotgun (WGS) entry which is preliminary data.</text>
</comment>
<dbReference type="AlphaFoldDB" id="A0AAD7B7A5"/>
<evidence type="ECO:0000313" key="6">
    <source>
        <dbReference type="EMBL" id="KAJ7612711.1"/>
    </source>
</evidence>
<name>A0AAD7B7A5_9AGAR</name>
<dbReference type="GO" id="GO:0008270">
    <property type="term" value="F:zinc ion binding"/>
    <property type="evidence" value="ECO:0007669"/>
    <property type="project" value="UniProtKB-KW"/>
</dbReference>
<dbReference type="Pfam" id="PF01753">
    <property type="entry name" value="zf-MYND"/>
    <property type="match status" value="1"/>
</dbReference>
<organism evidence="6 7">
    <name type="scientific">Roridomyces roridus</name>
    <dbReference type="NCBI Taxonomy" id="1738132"/>
    <lineage>
        <taxon>Eukaryota</taxon>
        <taxon>Fungi</taxon>
        <taxon>Dikarya</taxon>
        <taxon>Basidiomycota</taxon>
        <taxon>Agaricomycotina</taxon>
        <taxon>Agaricomycetes</taxon>
        <taxon>Agaricomycetidae</taxon>
        <taxon>Agaricales</taxon>
        <taxon>Marasmiineae</taxon>
        <taxon>Mycenaceae</taxon>
        <taxon>Roridomyces</taxon>
    </lineage>
</organism>
<evidence type="ECO:0000256" key="3">
    <source>
        <dbReference type="ARBA" id="ARBA00022833"/>
    </source>
</evidence>
<accession>A0AAD7B7A5</accession>
<dbReference type="PROSITE" id="PS50865">
    <property type="entry name" value="ZF_MYND_2"/>
    <property type="match status" value="1"/>
</dbReference>
<reference evidence="6" key="1">
    <citation type="submission" date="2023-03" db="EMBL/GenBank/DDBJ databases">
        <title>Massive genome expansion in bonnet fungi (Mycena s.s.) driven by repeated elements and novel gene families across ecological guilds.</title>
        <authorList>
            <consortium name="Lawrence Berkeley National Laboratory"/>
            <person name="Harder C.B."/>
            <person name="Miyauchi S."/>
            <person name="Viragh M."/>
            <person name="Kuo A."/>
            <person name="Thoen E."/>
            <person name="Andreopoulos B."/>
            <person name="Lu D."/>
            <person name="Skrede I."/>
            <person name="Drula E."/>
            <person name="Henrissat B."/>
            <person name="Morin E."/>
            <person name="Kohler A."/>
            <person name="Barry K."/>
            <person name="LaButti K."/>
            <person name="Morin E."/>
            <person name="Salamov A."/>
            <person name="Lipzen A."/>
            <person name="Mereny Z."/>
            <person name="Hegedus B."/>
            <person name="Baldrian P."/>
            <person name="Stursova M."/>
            <person name="Weitz H."/>
            <person name="Taylor A."/>
            <person name="Grigoriev I.V."/>
            <person name="Nagy L.G."/>
            <person name="Martin F."/>
            <person name="Kauserud H."/>
        </authorList>
    </citation>
    <scope>NUCLEOTIDE SEQUENCE</scope>
    <source>
        <strain evidence="6">9284</strain>
    </source>
</reference>
<evidence type="ECO:0000259" key="5">
    <source>
        <dbReference type="PROSITE" id="PS50865"/>
    </source>
</evidence>
<sequence length="175" mass="19710">MDTICAGGCGKHGEHRCSGCKKAHYCGAECQKKDRKTHKKTCLPPLPRPPTTHCTGCQVRFSPSNDREQQEAYLICPDCGYAPCSRCACHNRRGTCYCQDSNLGYKYCDSVPEWYHFSQRTGCPYTGDSHPSRGEAKMHQVPESAWETEPRQCGNCGEVKLCLNPAFRCQSWMCR</sequence>
<proteinExistence type="predicted"/>
<protein>
    <recommendedName>
        <fullName evidence="5">MYND-type domain-containing protein</fullName>
    </recommendedName>
</protein>
<keyword evidence="7" id="KW-1185">Reference proteome</keyword>
<feature type="domain" description="MYND-type" evidence="5">
    <location>
        <begin position="6"/>
        <end position="42"/>
    </location>
</feature>